<proteinExistence type="predicted"/>
<dbReference type="OrthoDB" id="1099963at2"/>
<feature type="transmembrane region" description="Helical" evidence="1">
    <location>
        <begin position="96"/>
        <end position="117"/>
    </location>
</feature>
<keyword evidence="1" id="KW-0812">Transmembrane</keyword>
<sequence length="404" mass="45253">MFETEFHISKLLVGYFRDQLTAEELDELNLWKNSSEDNKIYFNQLMDEHIVQNKLQRFQELSKSIEQKVWNKTLEKLGDSFPVIATTGKGSVMLNLWSRIAVAAAVIFVLAGGLWFYEHKINNKSLTATHINDIPAGKTTATLTLANGKKIVLSDAMNGQLAEETGVSITKTADGQLVYKMSGEGNGEIKYNTLTTRNGEQYQVILPDGTFAYLNAASSITFPTTFTHAKKREVTLDGEAYFEVAKDKKHPFIVKTNTQEVEVLGTHFNVKSYAEESIVKTTLLEGSVKVVFKNQQAILKPGQQSLVTPSSNNEHISINYDADVAEAIAWKNGVFEFKNASIQELMLSAARWYDLNVIYEKNLPDLKISGRISRNVNFSGFINLLQFGGVKFKIEGRNITILNE</sequence>
<evidence type="ECO:0000259" key="3">
    <source>
        <dbReference type="Pfam" id="PF16344"/>
    </source>
</evidence>
<dbReference type="Proteomes" id="UP000192678">
    <property type="component" value="Unassembled WGS sequence"/>
</dbReference>
<dbReference type="Gene3D" id="2.60.120.1440">
    <property type="match status" value="1"/>
</dbReference>
<dbReference type="Pfam" id="PF16344">
    <property type="entry name" value="FecR_C"/>
    <property type="match status" value="1"/>
</dbReference>
<dbReference type="STRING" id="475255.SAMN04488101_11466"/>
<dbReference type="FunFam" id="2.60.120.1440:FF:000001">
    <property type="entry name" value="Putative anti-sigma factor"/>
    <property type="match status" value="1"/>
</dbReference>
<keyword evidence="5" id="KW-1185">Reference proteome</keyword>
<gene>
    <name evidence="4" type="ORF">SAMN04488101_11466</name>
</gene>
<dbReference type="InterPro" id="IPR012373">
    <property type="entry name" value="Ferrdict_sens_TM"/>
</dbReference>
<dbReference type="PANTHER" id="PTHR30273">
    <property type="entry name" value="PERIPLASMIC SIGNAL SENSOR AND SIGMA FACTOR ACTIVATOR FECR-RELATED"/>
    <property type="match status" value="1"/>
</dbReference>
<dbReference type="InterPro" id="IPR006860">
    <property type="entry name" value="FecR"/>
</dbReference>
<evidence type="ECO:0000259" key="2">
    <source>
        <dbReference type="Pfam" id="PF04773"/>
    </source>
</evidence>
<keyword evidence="1" id="KW-0472">Membrane</keyword>
<name>A0A1W2EPL6_9SPHI</name>
<reference evidence="4 5" key="1">
    <citation type="submission" date="2017-04" db="EMBL/GenBank/DDBJ databases">
        <authorList>
            <person name="Afonso C.L."/>
            <person name="Miller P.J."/>
            <person name="Scott M.A."/>
            <person name="Spackman E."/>
            <person name="Goraichik I."/>
            <person name="Dimitrov K.M."/>
            <person name="Suarez D.L."/>
            <person name="Swayne D.E."/>
        </authorList>
    </citation>
    <scope>NUCLEOTIDE SEQUENCE [LARGE SCALE GENOMIC DNA]</scope>
    <source>
        <strain evidence="4 5">DSM 19625</strain>
    </source>
</reference>
<feature type="domain" description="Protein FecR C-terminal" evidence="3">
    <location>
        <begin position="335"/>
        <end position="401"/>
    </location>
</feature>
<dbReference type="Gene3D" id="3.55.50.30">
    <property type="match status" value="1"/>
</dbReference>
<dbReference type="EMBL" id="FWYB01000014">
    <property type="protein sequence ID" value="SMD11649.1"/>
    <property type="molecule type" value="Genomic_DNA"/>
</dbReference>
<dbReference type="RefSeq" id="WP_084291358.1">
    <property type="nucleotide sequence ID" value="NZ_FWYB01000014.1"/>
</dbReference>
<protein>
    <submittedName>
        <fullName evidence="4">FecR family protein</fullName>
    </submittedName>
</protein>
<keyword evidence="1" id="KW-1133">Transmembrane helix</keyword>
<dbReference type="Pfam" id="PF04773">
    <property type="entry name" value="FecR"/>
    <property type="match status" value="1"/>
</dbReference>
<evidence type="ECO:0000313" key="5">
    <source>
        <dbReference type="Proteomes" id="UP000192678"/>
    </source>
</evidence>
<accession>A0A1W2EPL6</accession>
<evidence type="ECO:0000313" key="4">
    <source>
        <dbReference type="EMBL" id="SMD11649.1"/>
    </source>
</evidence>
<feature type="domain" description="FecR protein" evidence="2">
    <location>
        <begin position="193"/>
        <end position="289"/>
    </location>
</feature>
<evidence type="ECO:0000256" key="1">
    <source>
        <dbReference type="SAM" id="Phobius"/>
    </source>
</evidence>
<organism evidence="4 5">
    <name type="scientific">Pedobacter nyackensis</name>
    <dbReference type="NCBI Taxonomy" id="475255"/>
    <lineage>
        <taxon>Bacteria</taxon>
        <taxon>Pseudomonadati</taxon>
        <taxon>Bacteroidota</taxon>
        <taxon>Sphingobacteriia</taxon>
        <taxon>Sphingobacteriales</taxon>
        <taxon>Sphingobacteriaceae</taxon>
        <taxon>Pedobacter</taxon>
    </lineage>
</organism>
<dbReference type="PANTHER" id="PTHR30273:SF2">
    <property type="entry name" value="PROTEIN FECR"/>
    <property type="match status" value="1"/>
</dbReference>
<dbReference type="GO" id="GO:0016989">
    <property type="term" value="F:sigma factor antagonist activity"/>
    <property type="evidence" value="ECO:0007669"/>
    <property type="project" value="TreeGrafter"/>
</dbReference>
<dbReference type="AlphaFoldDB" id="A0A1W2EPL6"/>
<dbReference type="InterPro" id="IPR032508">
    <property type="entry name" value="FecR_C"/>
</dbReference>